<dbReference type="Proteomes" id="UP001169764">
    <property type="component" value="Unassembled WGS sequence"/>
</dbReference>
<feature type="compositionally biased region" description="Basic residues" evidence="1">
    <location>
        <begin position="105"/>
        <end position="114"/>
    </location>
</feature>
<feature type="region of interest" description="Disordered" evidence="1">
    <location>
        <begin position="84"/>
        <end position="120"/>
    </location>
</feature>
<evidence type="ECO:0000313" key="3">
    <source>
        <dbReference type="Proteomes" id="UP001169764"/>
    </source>
</evidence>
<sequence length="185" mass="20061">MAKAKTKAAKLKVFRTVIGFHDAYVAAPTKKAALAAWGSSKDLFGRGIAEQVTDEELMAEPLAAPGTVIKRLRGTEAEQIAALPADKPKKQRLADGAAETAPSAKKAKKAKPRPSRAALDAAEAAIARAEEQNAEALAAIVRREKALAEEKSDLRREQEEAFARLEQVRDEAQASYERAIDDWRD</sequence>
<proteinExistence type="predicted"/>
<organism evidence="2 3">
    <name type="scientific">Sphingomonas natans</name>
    <dbReference type="NCBI Taxonomy" id="3063330"/>
    <lineage>
        <taxon>Bacteria</taxon>
        <taxon>Pseudomonadati</taxon>
        <taxon>Pseudomonadota</taxon>
        <taxon>Alphaproteobacteria</taxon>
        <taxon>Sphingomonadales</taxon>
        <taxon>Sphingomonadaceae</taxon>
        <taxon>Sphingomonas</taxon>
    </lineage>
</organism>
<reference evidence="2" key="1">
    <citation type="submission" date="2023-07" db="EMBL/GenBank/DDBJ databases">
        <authorList>
            <person name="Kim M."/>
        </authorList>
    </citation>
    <scope>NUCLEOTIDE SEQUENCE</scope>
    <source>
        <strain evidence="2">BIUV-7</strain>
    </source>
</reference>
<evidence type="ECO:0000313" key="2">
    <source>
        <dbReference type="EMBL" id="MDO6415045.1"/>
    </source>
</evidence>
<evidence type="ECO:0008006" key="4">
    <source>
        <dbReference type="Google" id="ProtNLM"/>
    </source>
</evidence>
<comment type="caution">
    <text evidence="2">The sequence shown here is derived from an EMBL/GenBank/DDBJ whole genome shotgun (WGS) entry which is preliminary data.</text>
</comment>
<dbReference type="RefSeq" id="WP_303542732.1">
    <property type="nucleotide sequence ID" value="NZ_JAUOTP010000004.1"/>
</dbReference>
<dbReference type="EMBL" id="JAUOTP010000004">
    <property type="protein sequence ID" value="MDO6415045.1"/>
    <property type="molecule type" value="Genomic_DNA"/>
</dbReference>
<keyword evidence="3" id="KW-1185">Reference proteome</keyword>
<evidence type="ECO:0000256" key="1">
    <source>
        <dbReference type="SAM" id="MobiDB-lite"/>
    </source>
</evidence>
<accession>A0ABT8Y9P7</accession>
<protein>
    <recommendedName>
        <fullName evidence="4">Cell envelope biogenesis protein TolA</fullName>
    </recommendedName>
</protein>
<name>A0ABT8Y9P7_9SPHN</name>
<gene>
    <name evidence="2" type="ORF">Q4F19_11700</name>
</gene>